<accession>A0AAN7T1C3</accession>
<keyword evidence="3" id="KW-1185">Reference proteome</keyword>
<proteinExistence type="predicted"/>
<feature type="compositionally biased region" description="Polar residues" evidence="1">
    <location>
        <begin position="167"/>
        <end position="198"/>
    </location>
</feature>
<organism evidence="2 3">
    <name type="scientific">Lithohypha guttulata</name>
    <dbReference type="NCBI Taxonomy" id="1690604"/>
    <lineage>
        <taxon>Eukaryota</taxon>
        <taxon>Fungi</taxon>
        <taxon>Dikarya</taxon>
        <taxon>Ascomycota</taxon>
        <taxon>Pezizomycotina</taxon>
        <taxon>Eurotiomycetes</taxon>
        <taxon>Chaetothyriomycetidae</taxon>
        <taxon>Chaetothyriales</taxon>
        <taxon>Trichomeriaceae</taxon>
        <taxon>Lithohypha</taxon>
    </lineage>
</organism>
<sequence>MTGIAISQPQSRIVNVVGGDPDTIRKILKWTVDCCKGQGRVHFPFAEKESRYTLTYLDRQAALVLSIPWVVDEADTHLRNLEANFIHPHDVRAIVPRLEWPDEHIADKTWQDMQKRRLQKRKNNVDAELLARERLPSDGFVPVRKEFPITLGAEVDKIIEARLRQGRTGQQPRIPQHGQSSKTTSAADPSTLKSSSRHSIGVVIESKRPLSISEIHHATTSRSQPNARKSKTSETNNKTSGTTTTPTKLNDNAANWADEVIADATDKDDKHEVNNAESKHTESGQNNQGYGPPKMAAKKKRPQRPEAGDGRPYNRTSRLGKLKGNPFAPLHKSWTGP</sequence>
<feature type="compositionally biased region" description="Polar residues" evidence="1">
    <location>
        <begin position="218"/>
        <end position="227"/>
    </location>
</feature>
<gene>
    <name evidence="2" type="ORF">LTR05_003502</name>
</gene>
<evidence type="ECO:0000313" key="3">
    <source>
        <dbReference type="Proteomes" id="UP001309876"/>
    </source>
</evidence>
<evidence type="ECO:0000256" key="1">
    <source>
        <dbReference type="SAM" id="MobiDB-lite"/>
    </source>
</evidence>
<dbReference type="Proteomes" id="UP001309876">
    <property type="component" value="Unassembled WGS sequence"/>
</dbReference>
<evidence type="ECO:0000313" key="2">
    <source>
        <dbReference type="EMBL" id="KAK5086334.1"/>
    </source>
</evidence>
<comment type="caution">
    <text evidence="2">The sequence shown here is derived from an EMBL/GenBank/DDBJ whole genome shotgun (WGS) entry which is preliminary data.</text>
</comment>
<protein>
    <submittedName>
        <fullName evidence="2">Uncharacterized protein</fullName>
    </submittedName>
</protein>
<dbReference type="AlphaFoldDB" id="A0AAN7T1C3"/>
<name>A0AAN7T1C3_9EURO</name>
<reference evidence="2 3" key="1">
    <citation type="submission" date="2023-08" db="EMBL/GenBank/DDBJ databases">
        <title>Black Yeasts Isolated from many extreme environments.</title>
        <authorList>
            <person name="Coleine C."/>
            <person name="Stajich J.E."/>
            <person name="Selbmann L."/>
        </authorList>
    </citation>
    <scope>NUCLEOTIDE SEQUENCE [LARGE SCALE GENOMIC DNA]</scope>
    <source>
        <strain evidence="2 3">CCFEE 5910</strain>
    </source>
</reference>
<feature type="compositionally biased region" description="Basic and acidic residues" evidence="1">
    <location>
        <begin position="264"/>
        <end position="282"/>
    </location>
</feature>
<feature type="compositionally biased region" description="Low complexity" evidence="1">
    <location>
        <begin position="233"/>
        <end position="250"/>
    </location>
</feature>
<dbReference type="EMBL" id="JAVRRJ010000003">
    <property type="protein sequence ID" value="KAK5086334.1"/>
    <property type="molecule type" value="Genomic_DNA"/>
</dbReference>
<feature type="region of interest" description="Disordered" evidence="1">
    <location>
        <begin position="164"/>
        <end position="337"/>
    </location>
</feature>